<name>A0AAN7SPD4_9COLE</name>
<organism evidence="1 2">
    <name type="scientific">Aquatica leii</name>
    <dbReference type="NCBI Taxonomy" id="1421715"/>
    <lineage>
        <taxon>Eukaryota</taxon>
        <taxon>Metazoa</taxon>
        <taxon>Ecdysozoa</taxon>
        <taxon>Arthropoda</taxon>
        <taxon>Hexapoda</taxon>
        <taxon>Insecta</taxon>
        <taxon>Pterygota</taxon>
        <taxon>Neoptera</taxon>
        <taxon>Endopterygota</taxon>
        <taxon>Coleoptera</taxon>
        <taxon>Polyphaga</taxon>
        <taxon>Elateriformia</taxon>
        <taxon>Elateroidea</taxon>
        <taxon>Lampyridae</taxon>
        <taxon>Luciolinae</taxon>
        <taxon>Aquatica</taxon>
    </lineage>
</organism>
<protein>
    <submittedName>
        <fullName evidence="1">Uncharacterized protein</fullName>
    </submittedName>
</protein>
<evidence type="ECO:0000313" key="2">
    <source>
        <dbReference type="Proteomes" id="UP001353858"/>
    </source>
</evidence>
<proteinExistence type="predicted"/>
<dbReference type="AlphaFoldDB" id="A0AAN7SPD4"/>
<reference evidence="2" key="1">
    <citation type="submission" date="2023-01" db="EMBL/GenBank/DDBJ databases">
        <title>Key to firefly adult light organ development and bioluminescence: homeobox transcription factors regulate luciferase expression and transportation to peroxisome.</title>
        <authorList>
            <person name="Fu X."/>
        </authorList>
    </citation>
    <scope>NUCLEOTIDE SEQUENCE [LARGE SCALE GENOMIC DNA]</scope>
</reference>
<dbReference type="EMBL" id="JARPUR010000005">
    <property type="protein sequence ID" value="KAK4875745.1"/>
    <property type="molecule type" value="Genomic_DNA"/>
</dbReference>
<gene>
    <name evidence="1" type="ORF">RN001_012167</name>
</gene>
<comment type="caution">
    <text evidence="1">The sequence shown here is derived from an EMBL/GenBank/DDBJ whole genome shotgun (WGS) entry which is preliminary data.</text>
</comment>
<sequence>MMGSINFALENITNDLTPICSCDSYTFIKKVGRHINTVDEESTQIQKPSKTYQNNIENVVSISLPNIHSINFVNDNYYNRNPNILEDDILSNNLDKVCSGESLVKYYNFEPSKSHTVQDKCIAFWKTIMEQKDLKPVECRFKIHDFDFFSDFEKETQKTKENNSTNDLSYTTEDTEEYFWYNTLLEMKKKKMDTLALVTIGPTPTCKFCKPEITENNFERYDYSKDILCLNKWEPKSIHKPQKRQLAAAYGSNKRTKNSFESNIETDSTFTQKVEPIIVSTGVKFTEKTNTEKQNKFEDAIIDTKKLIPSKKNKKVILPEDQIHTATLIAQNYTKISNTNITESGTVKCDVCEIEQCFCEKYFEEEGKKFIDEVRNELRCIQKDKSCATNPQNPDFLYCSVCEVTERCANMHKELKIFNIPPKKEDVYLETIFKSKPHEPVYSTTILPQVKTSKKSTTFSMAVKPLPEPRRVTATKIKLKPIKKQEEPKLVNSTLTIIDQKNSIEPSKATTIKQSLLWYSSEVSNDI</sequence>
<keyword evidence="2" id="KW-1185">Reference proteome</keyword>
<dbReference type="Proteomes" id="UP001353858">
    <property type="component" value="Unassembled WGS sequence"/>
</dbReference>
<accession>A0AAN7SPD4</accession>
<evidence type="ECO:0000313" key="1">
    <source>
        <dbReference type="EMBL" id="KAK4875745.1"/>
    </source>
</evidence>